<sequence length="324" mass="35713">MEAPDWADNASGSLAPALDRAATVTQIQHWLQLPTSRLETLSILASPIWTPAPSSNSSESDPPRSPSSGIVHTCLHHDARASTQAPSLYVDSDITPTEPSVATGLASHFSGVPLLEDVDGVLQQKDSVTATTPFECSFWFLDCCYCSHDHNDWRTHCLSHFRGEELPRTVLCPLCEYVHTSDDGWTAWDYRQCHVASHHLNGQTLKTSRPDFALHLHLWQLRLIDDEELKELQGGTCSLQRTIPAGSNIVGHENRPIQLVWTEKFDFLDSCINTSSKGANDLAKDAGNVSGEPHLEDLNGDHSEDTRSVMAPRLAQLEGEIGTY</sequence>
<proteinExistence type="predicted"/>
<reference evidence="2 3" key="1">
    <citation type="submission" date="2016-07" db="EMBL/GenBank/DDBJ databases">
        <title>Pervasive Adenine N6-methylation of Active Genes in Fungi.</title>
        <authorList>
            <consortium name="DOE Joint Genome Institute"/>
            <person name="Mondo S.J."/>
            <person name="Dannebaum R.O."/>
            <person name="Kuo R.C."/>
            <person name="Labutti K."/>
            <person name="Haridas S."/>
            <person name="Kuo A."/>
            <person name="Salamov A."/>
            <person name="Ahrendt S.R."/>
            <person name="Lipzen A."/>
            <person name="Sullivan W."/>
            <person name="Andreopoulos W.B."/>
            <person name="Clum A."/>
            <person name="Lindquist E."/>
            <person name="Daum C."/>
            <person name="Ramamoorthy G.K."/>
            <person name="Gryganskyi A."/>
            <person name="Culley D."/>
            <person name="Magnuson J.K."/>
            <person name="James T.Y."/>
            <person name="O'Malley M.A."/>
            <person name="Stajich J.E."/>
            <person name="Spatafora J.W."/>
            <person name="Visel A."/>
            <person name="Grigoriev I.V."/>
        </authorList>
    </citation>
    <scope>NUCLEOTIDE SEQUENCE [LARGE SCALE GENOMIC DNA]</scope>
    <source>
        <strain evidence="2 3">CBS 115471</strain>
    </source>
</reference>
<protein>
    <submittedName>
        <fullName evidence="2">Uncharacterized protein</fullName>
    </submittedName>
</protein>
<dbReference type="AlphaFoldDB" id="A0A1Y1ZPP9"/>
<dbReference type="EMBL" id="MCFA01000053">
    <property type="protein sequence ID" value="ORY12222.1"/>
    <property type="molecule type" value="Genomic_DNA"/>
</dbReference>
<evidence type="ECO:0000313" key="3">
    <source>
        <dbReference type="Proteomes" id="UP000193144"/>
    </source>
</evidence>
<evidence type="ECO:0000256" key="1">
    <source>
        <dbReference type="SAM" id="MobiDB-lite"/>
    </source>
</evidence>
<dbReference type="STRING" id="1231657.A0A1Y1ZPP9"/>
<keyword evidence="3" id="KW-1185">Reference proteome</keyword>
<dbReference type="OrthoDB" id="409136at2759"/>
<feature type="region of interest" description="Disordered" evidence="1">
    <location>
        <begin position="51"/>
        <end position="71"/>
    </location>
</feature>
<evidence type="ECO:0000313" key="2">
    <source>
        <dbReference type="EMBL" id="ORY12222.1"/>
    </source>
</evidence>
<gene>
    <name evidence="2" type="ORF">BCR34DRAFT_305164</name>
</gene>
<feature type="compositionally biased region" description="Low complexity" evidence="1">
    <location>
        <begin position="51"/>
        <end position="60"/>
    </location>
</feature>
<name>A0A1Y1ZPP9_9PLEO</name>
<dbReference type="Proteomes" id="UP000193144">
    <property type="component" value="Unassembled WGS sequence"/>
</dbReference>
<organism evidence="2 3">
    <name type="scientific">Clohesyomyces aquaticus</name>
    <dbReference type="NCBI Taxonomy" id="1231657"/>
    <lineage>
        <taxon>Eukaryota</taxon>
        <taxon>Fungi</taxon>
        <taxon>Dikarya</taxon>
        <taxon>Ascomycota</taxon>
        <taxon>Pezizomycotina</taxon>
        <taxon>Dothideomycetes</taxon>
        <taxon>Pleosporomycetidae</taxon>
        <taxon>Pleosporales</taxon>
        <taxon>Lindgomycetaceae</taxon>
        <taxon>Clohesyomyces</taxon>
    </lineage>
</organism>
<accession>A0A1Y1ZPP9</accession>
<feature type="compositionally biased region" description="Basic and acidic residues" evidence="1">
    <location>
        <begin position="293"/>
        <end position="306"/>
    </location>
</feature>
<comment type="caution">
    <text evidence="2">The sequence shown here is derived from an EMBL/GenBank/DDBJ whole genome shotgun (WGS) entry which is preliminary data.</text>
</comment>
<feature type="region of interest" description="Disordered" evidence="1">
    <location>
        <begin position="283"/>
        <end position="306"/>
    </location>
</feature>